<name>A0AB33KES6_9ACTN</name>
<dbReference type="AlphaFoldDB" id="A0AB33KES6"/>
<evidence type="ECO:0000313" key="1">
    <source>
        <dbReference type="EMBL" id="BFP49960.1"/>
    </source>
</evidence>
<gene>
    <name evidence="1" type="ORF">KCMC57_63280</name>
</gene>
<evidence type="ECO:0008006" key="2">
    <source>
        <dbReference type="Google" id="ProtNLM"/>
    </source>
</evidence>
<reference evidence="1" key="1">
    <citation type="submission" date="2024-07" db="EMBL/GenBank/DDBJ databases">
        <title>Complete genome sequences of cellulolytic bacteria, Kitasatospora sp. CMC57 and Streptomyces sp. CMC78, isolated from Japanese agricultural soil.</title>
        <authorList>
            <person name="Hashimoto T."/>
            <person name="Ito M."/>
            <person name="Iwamoto M."/>
            <person name="Fukahori D."/>
            <person name="Shoda T."/>
            <person name="Sakoda M."/>
            <person name="Morohoshi T."/>
            <person name="Mitsuboshi M."/>
            <person name="Nishizawa T."/>
        </authorList>
    </citation>
    <scope>NUCLEOTIDE SEQUENCE</scope>
    <source>
        <strain evidence="1">CMC57</strain>
    </source>
</reference>
<proteinExistence type="predicted"/>
<sequence>MGLLTYKLSWSTACINELRCAFASNPQQPCGTCENVNFPALGKTPTHLAIGLGVKAAHAGYSVLFDTASNWITRLAKASARSTTQAGQVRERKYGGNTKAMAAATTSRRARCCAGLTHRHPTKQQNVDQLQREAVEVQTTERGWERKAKRLAQRGTVSGIGARVGRAAGPDRLECPQCAADREEKELGSLVLPAPTKREQMAALLSTPDDPWWDVRVLHAKLHPVKDRRAA</sequence>
<accession>A0AB33KES6</accession>
<organism evidence="1">
    <name type="scientific">Kitasatospora sp. CMC57</name>
    <dbReference type="NCBI Taxonomy" id="3231513"/>
    <lineage>
        <taxon>Bacteria</taxon>
        <taxon>Bacillati</taxon>
        <taxon>Actinomycetota</taxon>
        <taxon>Actinomycetes</taxon>
        <taxon>Kitasatosporales</taxon>
        <taxon>Streptomycetaceae</taxon>
        <taxon>Kitasatospora</taxon>
    </lineage>
</organism>
<protein>
    <recommendedName>
        <fullName evidence="2">Transposase</fullName>
    </recommendedName>
</protein>
<dbReference type="EMBL" id="AP035881">
    <property type="protein sequence ID" value="BFP49960.1"/>
    <property type="molecule type" value="Genomic_DNA"/>
</dbReference>